<reference evidence="2" key="1">
    <citation type="journal article" date="2022" name="Mol. Ecol. Resour.">
        <title>The genomes of chicory, endive, great burdock and yacon provide insights into Asteraceae palaeo-polyploidization history and plant inulin production.</title>
        <authorList>
            <person name="Fan W."/>
            <person name="Wang S."/>
            <person name="Wang H."/>
            <person name="Wang A."/>
            <person name="Jiang F."/>
            <person name="Liu H."/>
            <person name="Zhao H."/>
            <person name="Xu D."/>
            <person name="Zhang Y."/>
        </authorList>
    </citation>
    <scope>NUCLEOTIDE SEQUENCE [LARGE SCALE GENOMIC DNA]</scope>
    <source>
        <strain evidence="2">cv. Niubang</strain>
    </source>
</reference>
<dbReference type="Proteomes" id="UP001055879">
    <property type="component" value="Linkage Group LG07"/>
</dbReference>
<organism evidence="1 2">
    <name type="scientific">Arctium lappa</name>
    <name type="common">Greater burdock</name>
    <name type="synonym">Lappa major</name>
    <dbReference type="NCBI Taxonomy" id="4217"/>
    <lineage>
        <taxon>Eukaryota</taxon>
        <taxon>Viridiplantae</taxon>
        <taxon>Streptophyta</taxon>
        <taxon>Embryophyta</taxon>
        <taxon>Tracheophyta</taxon>
        <taxon>Spermatophyta</taxon>
        <taxon>Magnoliopsida</taxon>
        <taxon>eudicotyledons</taxon>
        <taxon>Gunneridae</taxon>
        <taxon>Pentapetalae</taxon>
        <taxon>asterids</taxon>
        <taxon>campanulids</taxon>
        <taxon>Asterales</taxon>
        <taxon>Asteraceae</taxon>
        <taxon>Carduoideae</taxon>
        <taxon>Cardueae</taxon>
        <taxon>Arctiinae</taxon>
        <taxon>Arctium</taxon>
    </lineage>
</organism>
<comment type="caution">
    <text evidence="1">The sequence shown here is derived from an EMBL/GenBank/DDBJ whole genome shotgun (WGS) entry which is preliminary data.</text>
</comment>
<name>A0ACB9B186_ARCLA</name>
<reference evidence="1 2" key="2">
    <citation type="journal article" date="2022" name="Mol. Ecol. Resour.">
        <title>The genomes of chicory, endive, great burdock and yacon provide insights into Asteraceae paleo-polyploidization history and plant inulin production.</title>
        <authorList>
            <person name="Fan W."/>
            <person name="Wang S."/>
            <person name="Wang H."/>
            <person name="Wang A."/>
            <person name="Jiang F."/>
            <person name="Liu H."/>
            <person name="Zhao H."/>
            <person name="Xu D."/>
            <person name="Zhang Y."/>
        </authorList>
    </citation>
    <scope>NUCLEOTIDE SEQUENCE [LARGE SCALE GENOMIC DNA]</scope>
    <source>
        <strain evidence="2">cv. Niubang</strain>
    </source>
</reference>
<dbReference type="EMBL" id="CM042053">
    <property type="protein sequence ID" value="KAI3715688.1"/>
    <property type="molecule type" value="Genomic_DNA"/>
</dbReference>
<evidence type="ECO:0000313" key="1">
    <source>
        <dbReference type="EMBL" id="KAI3715688.1"/>
    </source>
</evidence>
<proteinExistence type="predicted"/>
<keyword evidence="2" id="KW-1185">Reference proteome</keyword>
<gene>
    <name evidence="1" type="ORF">L6452_22674</name>
</gene>
<sequence length="90" mass="10141">MLSQGSVEQSSFASGYRCSSTTNSGRVLGTNTENRLRMVKKYQHNTLSLHGVGKNVAKGDASRVIHRLVIEEIIVEDLKKNDLYDLYHQF</sequence>
<protein>
    <submittedName>
        <fullName evidence="1">Uncharacterized protein</fullName>
    </submittedName>
</protein>
<evidence type="ECO:0000313" key="2">
    <source>
        <dbReference type="Proteomes" id="UP001055879"/>
    </source>
</evidence>
<accession>A0ACB9B186</accession>